<dbReference type="GO" id="GO:0005634">
    <property type="term" value="C:nucleus"/>
    <property type="evidence" value="ECO:0007669"/>
    <property type="project" value="UniProtKB-UniRule"/>
</dbReference>
<dbReference type="Pfam" id="PF12851">
    <property type="entry name" value="Tet_JBP"/>
    <property type="match status" value="1"/>
</dbReference>
<dbReference type="InterPro" id="IPR046942">
    <property type="entry name" value="TET_oxygenase"/>
</dbReference>
<evidence type="ECO:0000256" key="2">
    <source>
        <dbReference type="ARBA" id="ARBA00007502"/>
    </source>
</evidence>
<keyword evidence="4 11" id="KW-0479">Metal-binding</keyword>
<feature type="compositionally biased region" description="Polar residues" evidence="12">
    <location>
        <begin position="87"/>
        <end position="103"/>
    </location>
</feature>
<dbReference type="InterPro" id="IPR024779">
    <property type="entry name" value="2OGFeDO_JBP1/TET_oxygenase_dom"/>
</dbReference>
<comment type="subcellular location">
    <subcellularLocation>
        <location evidence="1">Chromosome</location>
    </subcellularLocation>
</comment>
<evidence type="ECO:0000313" key="14">
    <source>
        <dbReference type="EMBL" id="KAJ4921924.1"/>
    </source>
</evidence>
<evidence type="ECO:0000256" key="11">
    <source>
        <dbReference type="RuleBase" id="RU367064"/>
    </source>
</evidence>
<evidence type="ECO:0000313" key="15">
    <source>
        <dbReference type="Proteomes" id="UP001219934"/>
    </source>
</evidence>
<keyword evidence="6 11" id="KW-0223">Dioxygenase</keyword>
<keyword evidence="7 11" id="KW-0560">Oxidoreductase</keyword>
<dbReference type="PANTHER" id="PTHR23358">
    <property type="entry name" value="METHYLCYTOSINE DIOXYGENASE TET"/>
    <property type="match status" value="1"/>
</dbReference>
<dbReference type="GO" id="GO:0070579">
    <property type="term" value="F:DNA 5-methylcytosine dioxygenase activity"/>
    <property type="evidence" value="ECO:0007669"/>
    <property type="project" value="UniProtKB-UniRule"/>
</dbReference>
<evidence type="ECO:0000256" key="3">
    <source>
        <dbReference type="ARBA" id="ARBA00022454"/>
    </source>
</evidence>
<evidence type="ECO:0000256" key="1">
    <source>
        <dbReference type="ARBA" id="ARBA00004286"/>
    </source>
</evidence>
<keyword evidence="3" id="KW-0158">Chromosome</keyword>
<keyword evidence="5 11" id="KW-0862">Zinc</keyword>
<accession>A0AAD6ABR2</accession>
<sequence>MRSGALQVLSAFPREVRLLAEPVKSARKIRQEACLKAQAGNLEKKLGLTPQTPGKVKNDTPSKEPQGFSSSYRLPPRPASDGRYPQERNQPGTYNQSTSSYPTSGAGVTPQKEVIPPNHHGLPGGQFGQNGSAVNYKTTPPPEPEEFKQEEVWSDSEHNFLDRDIGGVAVAPAHGSILIECAQRELHATTPILRPNRSHPTRISLVFYQHKSLNEPGHGMAMGGCRGDKEDNVPTRQAWTLPRDGVVTVSPYALTQVTGPYNRWT</sequence>
<dbReference type="InterPro" id="IPR040175">
    <property type="entry name" value="TET1/2/3"/>
</dbReference>
<evidence type="ECO:0000256" key="6">
    <source>
        <dbReference type="ARBA" id="ARBA00022964"/>
    </source>
</evidence>
<keyword evidence="15" id="KW-1185">Reference proteome</keyword>
<feature type="domain" description="Methylcytosine dioxygenase TET1-3 oxygenase" evidence="13">
    <location>
        <begin position="1"/>
        <end position="211"/>
    </location>
</feature>
<dbReference type="AlphaFoldDB" id="A0AAD6ABR2"/>
<dbReference type="GO" id="GO:0045944">
    <property type="term" value="P:positive regulation of transcription by RNA polymerase II"/>
    <property type="evidence" value="ECO:0007669"/>
    <property type="project" value="TreeGrafter"/>
</dbReference>
<evidence type="ECO:0000256" key="10">
    <source>
        <dbReference type="ARBA" id="ARBA00049431"/>
    </source>
</evidence>
<comment type="similarity">
    <text evidence="2 11">Belongs to the TET family.</text>
</comment>
<evidence type="ECO:0000256" key="12">
    <source>
        <dbReference type="SAM" id="MobiDB-lite"/>
    </source>
</evidence>
<comment type="catalytic activity">
    <reaction evidence="11">
        <text>a 5-methyl-2'-deoxycytidine in DNA + 2-oxoglutarate + O2 = a 5-hydroxymethyl-2'-deoxycytidine in DNA + succinate + CO2</text>
        <dbReference type="Rhea" id="RHEA:52636"/>
        <dbReference type="Rhea" id="RHEA-COMP:11370"/>
        <dbReference type="Rhea" id="RHEA-COMP:13315"/>
        <dbReference type="ChEBI" id="CHEBI:15379"/>
        <dbReference type="ChEBI" id="CHEBI:16526"/>
        <dbReference type="ChEBI" id="CHEBI:16810"/>
        <dbReference type="ChEBI" id="CHEBI:30031"/>
        <dbReference type="ChEBI" id="CHEBI:85454"/>
        <dbReference type="ChEBI" id="CHEBI:136731"/>
        <dbReference type="EC" id="1.14.11.80"/>
    </reaction>
</comment>
<organism evidence="14 15">
    <name type="scientific">Pogonophryne albipinna</name>
    <dbReference type="NCBI Taxonomy" id="1090488"/>
    <lineage>
        <taxon>Eukaryota</taxon>
        <taxon>Metazoa</taxon>
        <taxon>Chordata</taxon>
        <taxon>Craniata</taxon>
        <taxon>Vertebrata</taxon>
        <taxon>Euteleostomi</taxon>
        <taxon>Actinopterygii</taxon>
        <taxon>Neopterygii</taxon>
        <taxon>Teleostei</taxon>
        <taxon>Neoteleostei</taxon>
        <taxon>Acanthomorphata</taxon>
        <taxon>Eupercaria</taxon>
        <taxon>Perciformes</taxon>
        <taxon>Notothenioidei</taxon>
        <taxon>Pogonophryne</taxon>
    </lineage>
</organism>
<dbReference type="EC" id="1.14.11.80" evidence="11"/>
<dbReference type="GO" id="GO:0008270">
    <property type="term" value="F:zinc ion binding"/>
    <property type="evidence" value="ECO:0007669"/>
    <property type="project" value="UniProtKB-UniRule"/>
</dbReference>
<name>A0AAD6ABR2_9TELE</name>
<evidence type="ECO:0000256" key="5">
    <source>
        <dbReference type="ARBA" id="ARBA00022833"/>
    </source>
</evidence>
<dbReference type="Proteomes" id="UP001219934">
    <property type="component" value="Unassembled WGS sequence"/>
</dbReference>
<evidence type="ECO:0000256" key="9">
    <source>
        <dbReference type="ARBA" id="ARBA00047840"/>
    </source>
</evidence>
<reference evidence="14" key="1">
    <citation type="submission" date="2022-11" db="EMBL/GenBank/DDBJ databases">
        <title>Chromosome-level genome of Pogonophryne albipinna.</title>
        <authorList>
            <person name="Jo E."/>
        </authorList>
    </citation>
    <scope>NUCLEOTIDE SEQUENCE</scope>
    <source>
        <strain evidence="14">SGF0006</strain>
        <tissue evidence="14">Muscle</tissue>
    </source>
</reference>
<dbReference type="GO" id="GO:0005694">
    <property type="term" value="C:chromosome"/>
    <property type="evidence" value="ECO:0007669"/>
    <property type="project" value="UniProtKB-SubCell"/>
</dbReference>
<comment type="cofactor">
    <cofactor evidence="11">
        <name>Zn(2+)</name>
        <dbReference type="ChEBI" id="CHEBI:29105"/>
    </cofactor>
    <text evidence="11">The zinc ions have a structural role.</text>
</comment>
<comment type="cofactor">
    <cofactor evidence="11">
        <name>Fe(2+)</name>
        <dbReference type="ChEBI" id="CHEBI:29033"/>
    </cofactor>
    <text evidence="11">Binds 1 Fe(2+) ion per subunit.</text>
</comment>
<dbReference type="SMART" id="SM01333">
    <property type="entry name" value="Tet_JBP"/>
    <property type="match status" value="1"/>
</dbReference>
<feature type="region of interest" description="Disordered" evidence="12">
    <location>
        <begin position="38"/>
        <end position="109"/>
    </location>
</feature>
<protein>
    <recommendedName>
        <fullName evidence="11">Methylcytosine dioxygenase TET</fullName>
        <ecNumber evidence="11">1.14.11.80</ecNumber>
    </recommendedName>
</protein>
<evidence type="ECO:0000256" key="4">
    <source>
        <dbReference type="ARBA" id="ARBA00022723"/>
    </source>
</evidence>
<evidence type="ECO:0000256" key="8">
    <source>
        <dbReference type="ARBA" id="ARBA00023004"/>
    </source>
</evidence>
<dbReference type="EMBL" id="JAPTMU010000097">
    <property type="protein sequence ID" value="KAJ4921924.1"/>
    <property type="molecule type" value="Genomic_DNA"/>
</dbReference>
<comment type="catalytic activity">
    <reaction evidence="10 11">
        <text>a 5-hydroxymethyl-2'-deoxycytidine in DNA + 2-oxoglutarate + O2 = a 5-formyl-2'-deoxycytidine in DNA + succinate + CO2 + H2O</text>
        <dbReference type="Rhea" id="RHEA:53828"/>
        <dbReference type="Rhea" id="RHEA-COMP:13315"/>
        <dbReference type="Rhea" id="RHEA-COMP:13656"/>
        <dbReference type="ChEBI" id="CHEBI:15377"/>
        <dbReference type="ChEBI" id="CHEBI:15379"/>
        <dbReference type="ChEBI" id="CHEBI:16526"/>
        <dbReference type="ChEBI" id="CHEBI:16810"/>
        <dbReference type="ChEBI" id="CHEBI:30031"/>
        <dbReference type="ChEBI" id="CHEBI:136731"/>
        <dbReference type="ChEBI" id="CHEBI:137731"/>
        <dbReference type="EC" id="1.14.11.80"/>
    </reaction>
</comment>
<proteinExistence type="inferred from homology"/>
<comment type="function">
    <text evidence="11">Dioxygenase that catalyzes the conversion of the modified genomic base 5-methylcytosine (5mC) into 5-hydroxymethylcytosine (5hmC) and plays a key role in epigenetic chromatin reprogramming during embryonic development.</text>
</comment>
<keyword evidence="8 11" id="KW-0408">Iron</keyword>
<evidence type="ECO:0000259" key="13">
    <source>
        <dbReference type="SMART" id="SM01333"/>
    </source>
</evidence>
<comment type="caution">
    <text evidence="14">The sequence shown here is derived from an EMBL/GenBank/DDBJ whole genome shotgun (WGS) entry which is preliminary data.</text>
</comment>
<dbReference type="GO" id="GO:0040029">
    <property type="term" value="P:epigenetic regulation of gene expression"/>
    <property type="evidence" value="ECO:0007669"/>
    <property type="project" value="InterPro"/>
</dbReference>
<dbReference type="GO" id="GO:0141166">
    <property type="term" value="P:chromosomal 5-methylcytosine DNA demethylation pathway"/>
    <property type="evidence" value="ECO:0007669"/>
    <property type="project" value="UniProtKB-UniRule"/>
</dbReference>
<comment type="catalytic activity">
    <reaction evidence="9 11">
        <text>a 5-formyl-2'-deoxycytidine in DNA + 2-oxoglutarate + O2 = a 5-carboxyl-2'-deoxycytidine in DNA + succinate + CO2 + H(+)</text>
        <dbReference type="Rhea" id="RHEA:53832"/>
        <dbReference type="Rhea" id="RHEA-COMP:13656"/>
        <dbReference type="Rhea" id="RHEA-COMP:13657"/>
        <dbReference type="ChEBI" id="CHEBI:15378"/>
        <dbReference type="ChEBI" id="CHEBI:15379"/>
        <dbReference type="ChEBI" id="CHEBI:16526"/>
        <dbReference type="ChEBI" id="CHEBI:16810"/>
        <dbReference type="ChEBI" id="CHEBI:30031"/>
        <dbReference type="ChEBI" id="CHEBI:137731"/>
        <dbReference type="ChEBI" id="CHEBI:137732"/>
        <dbReference type="EC" id="1.14.11.80"/>
    </reaction>
</comment>
<evidence type="ECO:0000256" key="7">
    <source>
        <dbReference type="ARBA" id="ARBA00023002"/>
    </source>
</evidence>
<gene>
    <name evidence="14" type="ORF">JOQ06_022188</name>
</gene>
<dbReference type="PANTHER" id="PTHR23358:SF2">
    <property type="entry name" value="METHYLCYTOSINE DIOXYGENASE TET1"/>
    <property type="match status" value="1"/>
</dbReference>